<keyword evidence="4" id="KW-1185">Reference proteome</keyword>
<dbReference type="AlphaFoldDB" id="A9VE29"/>
<feature type="region of interest" description="Disordered" evidence="1">
    <location>
        <begin position="42"/>
        <end position="88"/>
    </location>
</feature>
<evidence type="ECO:0000313" key="4">
    <source>
        <dbReference type="Proteomes" id="UP000001357"/>
    </source>
</evidence>
<dbReference type="RefSeq" id="XP_001750993.1">
    <property type="nucleotide sequence ID" value="XM_001750941.1"/>
</dbReference>
<feature type="region of interest" description="Disordered" evidence="1">
    <location>
        <begin position="340"/>
        <end position="485"/>
    </location>
</feature>
<feature type="compositionally biased region" description="Low complexity" evidence="1">
    <location>
        <begin position="1141"/>
        <end position="1150"/>
    </location>
</feature>
<feature type="domain" description="SCA7" evidence="2">
    <location>
        <begin position="279"/>
        <end position="346"/>
    </location>
</feature>
<dbReference type="InterPro" id="IPR013243">
    <property type="entry name" value="SCA7_dom"/>
</dbReference>
<accession>A9VE29</accession>
<dbReference type="KEGG" id="mbr:MONBRDRAFT_30491"/>
<feature type="region of interest" description="Disordered" evidence="1">
    <location>
        <begin position="670"/>
        <end position="767"/>
    </location>
</feature>
<feature type="compositionally biased region" description="Low complexity" evidence="1">
    <location>
        <begin position="995"/>
        <end position="1004"/>
    </location>
</feature>
<feature type="compositionally biased region" description="Low complexity" evidence="1">
    <location>
        <begin position="1015"/>
        <end position="1025"/>
    </location>
</feature>
<feature type="compositionally biased region" description="Gly residues" evidence="1">
    <location>
        <begin position="1047"/>
        <end position="1056"/>
    </location>
</feature>
<dbReference type="EMBL" id="CH991594">
    <property type="protein sequence ID" value="EDQ84205.1"/>
    <property type="molecule type" value="Genomic_DNA"/>
</dbReference>
<proteinExistence type="predicted"/>
<feature type="compositionally biased region" description="Low complexity" evidence="1">
    <location>
        <begin position="967"/>
        <end position="976"/>
    </location>
</feature>
<dbReference type="OMA" id="THTRASW"/>
<evidence type="ECO:0000259" key="2">
    <source>
        <dbReference type="PROSITE" id="PS51505"/>
    </source>
</evidence>
<feature type="compositionally biased region" description="Basic and acidic residues" evidence="1">
    <location>
        <begin position="42"/>
        <end position="52"/>
    </location>
</feature>
<protein>
    <recommendedName>
        <fullName evidence="2">SCA7 domain-containing protein</fullName>
    </recommendedName>
</protein>
<feature type="compositionally biased region" description="Polar residues" evidence="1">
    <location>
        <begin position="679"/>
        <end position="694"/>
    </location>
</feature>
<feature type="compositionally biased region" description="Low complexity" evidence="1">
    <location>
        <begin position="934"/>
        <end position="956"/>
    </location>
</feature>
<evidence type="ECO:0000313" key="3">
    <source>
        <dbReference type="EMBL" id="EDQ84205.1"/>
    </source>
</evidence>
<feature type="compositionally biased region" description="Polar residues" evidence="1">
    <location>
        <begin position="372"/>
        <end position="390"/>
    </location>
</feature>
<organism evidence="3 4">
    <name type="scientific">Monosiga brevicollis</name>
    <name type="common">Choanoflagellate</name>
    <dbReference type="NCBI Taxonomy" id="81824"/>
    <lineage>
        <taxon>Eukaryota</taxon>
        <taxon>Choanoflagellata</taxon>
        <taxon>Craspedida</taxon>
        <taxon>Salpingoecidae</taxon>
        <taxon>Monosiga</taxon>
    </lineage>
</organism>
<dbReference type="Proteomes" id="UP000001357">
    <property type="component" value="Unassembled WGS sequence"/>
</dbReference>
<dbReference type="InParanoid" id="A9VE29"/>
<name>A9VE29_MONBE</name>
<feature type="compositionally biased region" description="Polar residues" evidence="1">
    <location>
        <begin position="142"/>
        <end position="152"/>
    </location>
</feature>
<feature type="compositionally biased region" description="Polar residues" evidence="1">
    <location>
        <begin position="419"/>
        <end position="438"/>
    </location>
</feature>
<feature type="compositionally biased region" description="Basic residues" evidence="1">
    <location>
        <begin position="65"/>
        <end position="79"/>
    </location>
</feature>
<feature type="region of interest" description="Disordered" evidence="1">
    <location>
        <begin position="923"/>
        <end position="1180"/>
    </location>
</feature>
<feature type="region of interest" description="Disordered" evidence="1">
    <location>
        <begin position="258"/>
        <end position="289"/>
    </location>
</feature>
<gene>
    <name evidence="3" type="ORF">MONBRDRAFT_30491</name>
</gene>
<feature type="compositionally biased region" description="Low complexity" evidence="1">
    <location>
        <begin position="737"/>
        <end position="756"/>
    </location>
</feature>
<feature type="compositionally biased region" description="Polar residues" evidence="1">
    <location>
        <begin position="1099"/>
        <end position="1111"/>
    </location>
</feature>
<dbReference type="GeneID" id="5896251"/>
<feature type="compositionally biased region" description="Basic and acidic residues" evidence="1">
    <location>
        <begin position="274"/>
        <end position="289"/>
    </location>
</feature>
<sequence>MADPLDMSLLDTDALDDPGGLLGDDDINSLLPELASVMGHDDDVNLDFKPDPIETPPLLPTAKQSKGRGNGRRLGRRKQSPPPTFAQNSQAIADLQTRKEALMQQLPPHLRDTITADGAKLGLDSALSHGTTNFAVGAPDLNNGSGHQNGSAARSGAIHGTSLFNPEDRNLFGQYPLKEEARFVTCPKCDRRLLERAFAAHQALGDCRQDLPAENPTSDPLGTENSAAAAITDAELDQLLDLGGFNDFDSVFVDTSDKPAKTTKAKGQRSGTPKTEKSKNTRETKLDPNRHCYVLDPKTGKHCHRALTCKEKAARDAPTKFESFPAFDPYLDEKAHPMAFLLPNQPTPPPSTNAATPKTPMTPGSPAPAQPLSANGSKTGSITAPRSATAESPGAKGKGSSSKLPPTKTSSSKARGPGASTSTGATISKATDNLSATGSAGVKAKKNKGKTTTQPSNLEVGAIKGHTASPAASSTTHKAGRRADAHPRVPMTYQERLHAPLPLARPTYGLSRSLTYPSILMQFFHPSSLAQAHSLLREMNVQRWNQRHANSKWPLPSNTQQQHPKVPLASKLQVFASGDELDRELRAVHTLLATDPSTKRRLHALPKGLNRALTGLPAPFGPHRRRSPAMQAIRAAMAARLANVEVLGKPFDDAPRAKRAHDRERLRHSLEQFERDTATVEQNDETTGSTTSASMPALIATDSATASSSPADNQTTPVNQGLDAVSGGAVASSPVKTEASAPAETTPVTAAASQPHSPEHLEHSSSLSQDLDAVAASSTGAPLATDSLLAREYARACKYARAQILAQQRQNGASVRDLQNVDKPAATMAMRALIQHTLSMANVPVEAALLRHSDGRLDSLEDHLKAVRAPGRGLPAAHGTKKMTARRVLTSAASWMPSRFRSRAWIVDTPSTLPANLLQRKTAEATGGPAKPAQLSGSAQPLLPPSSSSTKTPLGGSMTGSTKLPASSSVSHGSTSAIKRGGANVKRAGSRRASTDSPTSKGTGPTSGGLKRGSAAPDAAARKAAVSTNKRAASASVTPAPSSSGNKRGGTGGGGAQAKRPHIDPTAVYSGSDIAPTGPVPAGSGTTKRGGAQPGANRRGSTTANKRTSTAPVELSVVAPPTKAGRARKKSKAQTPPVPAPTTASVSSTTARKRPSKAQTKSSGASAAALAPTDPSPSVSFDDLDVAKLKALEHELMQTALDFELPSTTGGAMDAPIGSSAAGSSAAAAGGEGDMDVMDLANIFGDLPDLSPEDLAMFE</sequence>
<feature type="compositionally biased region" description="Low complexity" evidence="1">
    <location>
        <begin position="1032"/>
        <end position="1046"/>
    </location>
</feature>
<dbReference type="PROSITE" id="PS51505">
    <property type="entry name" value="SCA7"/>
    <property type="match status" value="1"/>
</dbReference>
<feature type="compositionally biased region" description="Low complexity" evidence="1">
    <location>
        <begin position="392"/>
        <end position="414"/>
    </location>
</feature>
<evidence type="ECO:0000256" key="1">
    <source>
        <dbReference type="SAM" id="MobiDB-lite"/>
    </source>
</evidence>
<feature type="compositionally biased region" description="Low complexity" evidence="1">
    <location>
        <begin position="700"/>
        <end position="712"/>
    </location>
</feature>
<feature type="region of interest" description="Disordered" evidence="1">
    <location>
        <begin position="138"/>
        <end position="160"/>
    </location>
</feature>
<reference evidence="3 4" key="1">
    <citation type="journal article" date="2008" name="Nature">
        <title>The genome of the choanoflagellate Monosiga brevicollis and the origin of metazoans.</title>
        <authorList>
            <consortium name="JGI Sequencing"/>
            <person name="King N."/>
            <person name="Westbrook M.J."/>
            <person name="Young S.L."/>
            <person name="Kuo A."/>
            <person name="Abedin M."/>
            <person name="Chapman J."/>
            <person name="Fairclough S."/>
            <person name="Hellsten U."/>
            <person name="Isogai Y."/>
            <person name="Letunic I."/>
            <person name="Marr M."/>
            <person name="Pincus D."/>
            <person name="Putnam N."/>
            <person name="Rokas A."/>
            <person name="Wright K.J."/>
            <person name="Zuzow R."/>
            <person name="Dirks W."/>
            <person name="Good M."/>
            <person name="Goodstein D."/>
            <person name="Lemons D."/>
            <person name="Li W."/>
            <person name="Lyons J.B."/>
            <person name="Morris A."/>
            <person name="Nichols S."/>
            <person name="Richter D.J."/>
            <person name="Salamov A."/>
            <person name="Bork P."/>
            <person name="Lim W.A."/>
            <person name="Manning G."/>
            <person name="Miller W.T."/>
            <person name="McGinnis W."/>
            <person name="Shapiro H."/>
            <person name="Tjian R."/>
            <person name="Grigoriev I.V."/>
            <person name="Rokhsar D."/>
        </authorList>
    </citation>
    <scope>NUCLEOTIDE SEQUENCE [LARGE SCALE GENOMIC DNA]</scope>
    <source>
        <strain evidence="4">MX1 / ATCC 50154</strain>
    </source>
</reference>
<dbReference type="Pfam" id="PF08313">
    <property type="entry name" value="SCA7"/>
    <property type="match status" value="1"/>
</dbReference>